<evidence type="ECO:0000313" key="6">
    <source>
        <dbReference type="Proteomes" id="UP001055167"/>
    </source>
</evidence>
<evidence type="ECO:0000259" key="4">
    <source>
        <dbReference type="PROSITE" id="PS51071"/>
    </source>
</evidence>
<dbReference type="InterPro" id="IPR000281">
    <property type="entry name" value="HTH_RpiR"/>
</dbReference>
<dbReference type="Gene3D" id="1.10.10.10">
    <property type="entry name" value="Winged helix-like DNA-binding domain superfamily/Winged helix DNA-binding domain"/>
    <property type="match status" value="1"/>
</dbReference>
<keyword evidence="1" id="KW-0805">Transcription regulation</keyword>
<evidence type="ECO:0000256" key="2">
    <source>
        <dbReference type="ARBA" id="ARBA00023125"/>
    </source>
</evidence>
<keyword evidence="3" id="KW-0804">Transcription</keyword>
<dbReference type="InterPro" id="IPR036388">
    <property type="entry name" value="WH-like_DNA-bd_sf"/>
</dbReference>
<dbReference type="Proteomes" id="UP001055167">
    <property type="component" value="Unassembled WGS sequence"/>
</dbReference>
<name>A0ABQ4QS50_9HYPH</name>
<dbReference type="Gene3D" id="3.40.50.10490">
    <property type="entry name" value="Glucose-6-phosphate isomerase like protein, domain 1"/>
    <property type="match status" value="1"/>
</dbReference>
<evidence type="ECO:0000256" key="3">
    <source>
        <dbReference type="ARBA" id="ARBA00023163"/>
    </source>
</evidence>
<protein>
    <recommendedName>
        <fullName evidence="4">HTH rpiR-type domain-containing protein</fullName>
    </recommendedName>
</protein>
<dbReference type="CDD" id="cd05013">
    <property type="entry name" value="SIS_RpiR"/>
    <property type="match status" value="1"/>
</dbReference>
<keyword evidence="2" id="KW-0238">DNA-binding</keyword>
<dbReference type="PANTHER" id="PTHR30514">
    <property type="entry name" value="GLUCOKINASE"/>
    <property type="match status" value="1"/>
</dbReference>
<dbReference type="PANTHER" id="PTHR30514:SF20">
    <property type="entry name" value="TRANSCRIPTIONAL REGULATOR"/>
    <property type="match status" value="1"/>
</dbReference>
<dbReference type="InterPro" id="IPR009057">
    <property type="entry name" value="Homeodomain-like_sf"/>
</dbReference>
<sequence length="284" mass="29731">MTSDAKPVASAEPAPASLEALRERLAGRDLRLPKRLAQAAAFLVAHPEEVAFGTVAGLAQRAGVQPSALIRMAKAMGFSGFSDLQALFRERVRQRTAGYDARLSSARARTGAVPGGLLGDFGRVGIRAIGRLVETVETGRFEAAVATLAAAETIYLIGQRRSFPVTAYMSYVLGTLGIRNTLLGSPLGTDGETVAFATSRDAALAVTFSPYAPATIAHAERAAASGCPLVLLTDSPLSPLVPHSRNWIEIVEPDLDGFRTMTATFTLAAALAVAIGGSRAPRET</sequence>
<dbReference type="Pfam" id="PF01380">
    <property type="entry name" value="SIS"/>
    <property type="match status" value="1"/>
</dbReference>
<dbReference type="InterPro" id="IPR047640">
    <property type="entry name" value="RpiR-like"/>
</dbReference>
<gene>
    <name evidence="5" type="ORF">OPKNFCMD_0495</name>
</gene>
<evidence type="ECO:0000313" key="5">
    <source>
        <dbReference type="EMBL" id="GJD47784.1"/>
    </source>
</evidence>
<comment type="caution">
    <text evidence="5">The sequence shown here is derived from an EMBL/GenBank/DDBJ whole genome shotgun (WGS) entry which is preliminary data.</text>
</comment>
<dbReference type="InterPro" id="IPR035472">
    <property type="entry name" value="RpiR-like_SIS"/>
</dbReference>
<keyword evidence="6" id="KW-1185">Reference proteome</keyword>
<dbReference type="InterPro" id="IPR001347">
    <property type="entry name" value="SIS_dom"/>
</dbReference>
<dbReference type="SUPFAM" id="SSF46689">
    <property type="entry name" value="Homeodomain-like"/>
    <property type="match status" value="1"/>
</dbReference>
<dbReference type="SUPFAM" id="SSF53697">
    <property type="entry name" value="SIS domain"/>
    <property type="match status" value="1"/>
</dbReference>
<accession>A0ABQ4QS50</accession>
<reference evidence="5" key="1">
    <citation type="journal article" date="2021" name="Front. Microbiol.">
        <title>Comprehensive Comparative Genomics and Phenotyping of Methylobacterium Species.</title>
        <authorList>
            <person name="Alessa O."/>
            <person name="Ogura Y."/>
            <person name="Fujitani Y."/>
            <person name="Takami H."/>
            <person name="Hayashi T."/>
            <person name="Sahin N."/>
            <person name="Tani A."/>
        </authorList>
    </citation>
    <scope>NUCLEOTIDE SEQUENCE</scope>
    <source>
        <strain evidence="5">KCTC 52305</strain>
    </source>
</reference>
<dbReference type="EMBL" id="BPQH01000001">
    <property type="protein sequence ID" value="GJD47784.1"/>
    <property type="molecule type" value="Genomic_DNA"/>
</dbReference>
<dbReference type="PROSITE" id="PS51071">
    <property type="entry name" value="HTH_RPIR"/>
    <property type="match status" value="1"/>
</dbReference>
<proteinExistence type="predicted"/>
<reference evidence="5" key="2">
    <citation type="submission" date="2021-08" db="EMBL/GenBank/DDBJ databases">
        <authorList>
            <person name="Tani A."/>
            <person name="Ola A."/>
            <person name="Ogura Y."/>
            <person name="Katsura K."/>
            <person name="Hayashi T."/>
        </authorList>
    </citation>
    <scope>NUCLEOTIDE SEQUENCE</scope>
    <source>
        <strain evidence="5">KCTC 52305</strain>
    </source>
</reference>
<evidence type="ECO:0000256" key="1">
    <source>
        <dbReference type="ARBA" id="ARBA00023015"/>
    </source>
</evidence>
<dbReference type="RefSeq" id="WP_128560826.1">
    <property type="nucleotide sequence ID" value="NZ_BPQH01000001.1"/>
</dbReference>
<dbReference type="Pfam" id="PF01418">
    <property type="entry name" value="HTH_6"/>
    <property type="match status" value="1"/>
</dbReference>
<organism evidence="5 6">
    <name type="scientific">Methylobacterium crusticola</name>
    <dbReference type="NCBI Taxonomy" id="1697972"/>
    <lineage>
        <taxon>Bacteria</taxon>
        <taxon>Pseudomonadati</taxon>
        <taxon>Pseudomonadota</taxon>
        <taxon>Alphaproteobacteria</taxon>
        <taxon>Hyphomicrobiales</taxon>
        <taxon>Methylobacteriaceae</taxon>
        <taxon>Methylobacterium</taxon>
    </lineage>
</organism>
<dbReference type="InterPro" id="IPR046348">
    <property type="entry name" value="SIS_dom_sf"/>
</dbReference>
<feature type="domain" description="HTH rpiR-type" evidence="4">
    <location>
        <begin position="19"/>
        <end position="95"/>
    </location>
</feature>